<evidence type="ECO:0000256" key="3">
    <source>
        <dbReference type="ARBA" id="ARBA00022989"/>
    </source>
</evidence>
<feature type="transmembrane region" description="Helical" evidence="5">
    <location>
        <begin position="93"/>
        <end position="114"/>
    </location>
</feature>
<feature type="transmembrane region" description="Helical" evidence="5">
    <location>
        <begin position="69"/>
        <end position="87"/>
    </location>
</feature>
<keyword evidence="2 5" id="KW-0812">Transmembrane</keyword>
<gene>
    <name evidence="6" type="ORF">DFR69_10486</name>
</gene>
<dbReference type="EMBL" id="QGTL01000004">
    <property type="protein sequence ID" value="PWV75985.1"/>
    <property type="molecule type" value="Genomic_DNA"/>
</dbReference>
<evidence type="ECO:0000313" key="6">
    <source>
        <dbReference type="EMBL" id="PWV75985.1"/>
    </source>
</evidence>
<evidence type="ECO:0000256" key="1">
    <source>
        <dbReference type="ARBA" id="ARBA00004141"/>
    </source>
</evidence>
<keyword evidence="4 5" id="KW-0472">Membrane</keyword>
<feature type="transmembrane region" description="Helical" evidence="5">
    <location>
        <begin position="43"/>
        <end position="64"/>
    </location>
</feature>
<dbReference type="AlphaFoldDB" id="A0A317NLL1"/>
<evidence type="ECO:0000313" key="7">
    <source>
        <dbReference type="Proteomes" id="UP000246410"/>
    </source>
</evidence>
<evidence type="ECO:0000256" key="2">
    <source>
        <dbReference type="ARBA" id="ARBA00022692"/>
    </source>
</evidence>
<comment type="subcellular location">
    <subcellularLocation>
        <location evidence="1">Membrane</location>
        <topology evidence="1">Multi-pass membrane protein</topology>
    </subcellularLocation>
</comment>
<dbReference type="GO" id="GO:0016020">
    <property type="term" value="C:membrane"/>
    <property type="evidence" value="ECO:0007669"/>
    <property type="project" value="UniProtKB-SubCell"/>
</dbReference>
<dbReference type="Proteomes" id="UP000246410">
    <property type="component" value="Unassembled WGS sequence"/>
</dbReference>
<organism evidence="6 7">
    <name type="scientific">Nocardia neocaledoniensis</name>
    <dbReference type="NCBI Taxonomy" id="236511"/>
    <lineage>
        <taxon>Bacteria</taxon>
        <taxon>Bacillati</taxon>
        <taxon>Actinomycetota</taxon>
        <taxon>Actinomycetes</taxon>
        <taxon>Mycobacteriales</taxon>
        <taxon>Nocardiaceae</taxon>
        <taxon>Nocardia</taxon>
    </lineage>
</organism>
<keyword evidence="3 5" id="KW-1133">Transmembrane helix</keyword>
<comment type="caution">
    <text evidence="6">The sequence shown here is derived from an EMBL/GenBank/DDBJ whole genome shotgun (WGS) entry which is preliminary data.</text>
</comment>
<keyword evidence="7" id="KW-1185">Reference proteome</keyword>
<proteinExistence type="predicted"/>
<evidence type="ECO:0000256" key="5">
    <source>
        <dbReference type="SAM" id="Phobius"/>
    </source>
</evidence>
<protein>
    <submittedName>
        <fullName evidence="6">DoxX-like protein</fullName>
    </submittedName>
</protein>
<evidence type="ECO:0000256" key="4">
    <source>
        <dbReference type="ARBA" id="ARBA00023136"/>
    </source>
</evidence>
<name>A0A317NLL1_9NOCA</name>
<dbReference type="RefSeq" id="WP_110037673.1">
    <property type="nucleotide sequence ID" value="NZ_QGTL01000004.1"/>
</dbReference>
<accession>A0A317NLL1</accession>
<sequence>MLALYIALTALTALLMAAGSWMGYTHHPIPVAAAAKVGVPHSWMFPIATCLGAAALGLLTGFVLPPVGVAASAGLILYFIGAVIAHLRVGDHALSQPLAFLALSAATCTATVLYRYA</sequence>
<reference evidence="6 7" key="1">
    <citation type="submission" date="2018-05" db="EMBL/GenBank/DDBJ databases">
        <title>Genomic Encyclopedia of Type Strains, Phase IV (KMG-IV): sequencing the most valuable type-strain genomes for metagenomic binning, comparative biology and taxonomic classification.</title>
        <authorList>
            <person name="Goeker M."/>
        </authorList>
    </citation>
    <scope>NUCLEOTIDE SEQUENCE [LARGE SCALE GENOMIC DNA]</scope>
    <source>
        <strain evidence="6 7">DSM 44717</strain>
    </source>
</reference>
<dbReference type="Pfam" id="PF13564">
    <property type="entry name" value="DoxX_2"/>
    <property type="match status" value="1"/>
</dbReference>
<dbReference type="InterPro" id="IPR032808">
    <property type="entry name" value="DoxX"/>
</dbReference>